<feature type="non-terminal residue" evidence="6">
    <location>
        <position position="449"/>
    </location>
</feature>
<dbReference type="AlphaFoldDB" id="T1A1Z9"/>
<protein>
    <submittedName>
        <fullName evidence="6">Transposase IS4</fullName>
    </submittedName>
</protein>
<keyword evidence="4" id="KW-0233">DNA recombination</keyword>
<reference evidence="6" key="1">
    <citation type="submission" date="2013-08" db="EMBL/GenBank/DDBJ databases">
        <authorList>
            <person name="Mendez C."/>
            <person name="Richter M."/>
            <person name="Ferrer M."/>
            <person name="Sanchez J."/>
        </authorList>
    </citation>
    <scope>NUCLEOTIDE SEQUENCE</scope>
</reference>
<evidence type="ECO:0000313" key="6">
    <source>
        <dbReference type="EMBL" id="EQD35875.1"/>
    </source>
</evidence>
<dbReference type="GO" id="GO:0006313">
    <property type="term" value="P:DNA transposition"/>
    <property type="evidence" value="ECO:0007669"/>
    <property type="project" value="InterPro"/>
</dbReference>
<dbReference type="EMBL" id="AUZX01013320">
    <property type="protein sequence ID" value="EQD35875.1"/>
    <property type="molecule type" value="Genomic_DNA"/>
</dbReference>
<dbReference type="InterPro" id="IPR047952">
    <property type="entry name" value="Transpos_IS4"/>
</dbReference>
<dbReference type="GO" id="GO:0003677">
    <property type="term" value="F:DNA binding"/>
    <property type="evidence" value="ECO:0007669"/>
    <property type="project" value="UniProtKB-KW"/>
</dbReference>
<dbReference type="InterPro" id="IPR012337">
    <property type="entry name" value="RNaseH-like_sf"/>
</dbReference>
<dbReference type="GO" id="GO:0004803">
    <property type="term" value="F:transposase activity"/>
    <property type="evidence" value="ECO:0007669"/>
    <property type="project" value="InterPro"/>
</dbReference>
<name>T1A1Z9_9ZZZZ</name>
<comment type="caution">
    <text evidence="6">The sequence shown here is derived from an EMBL/GenBank/DDBJ whole genome shotgun (WGS) entry which is preliminary data.</text>
</comment>
<accession>T1A1Z9</accession>
<dbReference type="NCBIfam" id="NF033592">
    <property type="entry name" value="transpos_IS4_1"/>
    <property type="match status" value="1"/>
</dbReference>
<gene>
    <name evidence="6" type="ORF">B1A_18076</name>
</gene>
<evidence type="ECO:0000256" key="1">
    <source>
        <dbReference type="ARBA" id="ARBA00010075"/>
    </source>
</evidence>
<dbReference type="InterPro" id="IPR002559">
    <property type="entry name" value="Transposase_11"/>
</dbReference>
<evidence type="ECO:0000256" key="2">
    <source>
        <dbReference type="ARBA" id="ARBA00022578"/>
    </source>
</evidence>
<dbReference type="Pfam" id="PF01609">
    <property type="entry name" value="DDE_Tnp_1"/>
    <property type="match status" value="1"/>
</dbReference>
<evidence type="ECO:0000256" key="4">
    <source>
        <dbReference type="ARBA" id="ARBA00023172"/>
    </source>
</evidence>
<dbReference type="PANTHER" id="PTHR33258:SF1">
    <property type="entry name" value="TRANSPOSASE INSL FOR INSERTION SEQUENCE ELEMENT IS186A-RELATED"/>
    <property type="match status" value="1"/>
</dbReference>
<evidence type="ECO:0000259" key="5">
    <source>
        <dbReference type="Pfam" id="PF01609"/>
    </source>
</evidence>
<sequence length="449" mass="51684">MSRRKLELAVEEVPSAKYLSIVWKYLTESLCQEVFAATRERERQRKWTLYALVWFWIALLQSRYGSQTRALLEARAGSALFPPVDASPEAFFQKVQNVRPAFFQNVFRAYTARLKAEAPSTFERELPLDPKVFPEVYAVDGSRLEKVARRLKVARKTTKAIIPGSMEAVYDLRCGLLHELHFDPDGCVGEITMFEQVLPSIPPGALILNDRYYAKPKIWQQVAAQGVWMISRHNRTVKKRRLAVNAQLRSSELSYDDWLVEMGGSQAGTSPVQLRWVRIWGPGFDRTLITNVLEPERLTPEQMMAAYRRRWSVERMYLAMKEVLELNHLYNCSPAAVGQQVYATAILYNTLRTSQAQIAATAGVAAEILSVDKLFPTLIDHYLQATSFALGSEFAWERVHAEHPRITRPEALLDPPWLRIRIRDHLLEKRKEERKKRRFCAGRARATSY</sequence>
<comment type="similarity">
    <text evidence="1">Belongs to the transposase 11 family.</text>
</comment>
<evidence type="ECO:0000256" key="3">
    <source>
        <dbReference type="ARBA" id="ARBA00023125"/>
    </source>
</evidence>
<feature type="domain" description="Transposase IS4-like" evidence="5">
    <location>
        <begin position="165"/>
        <end position="349"/>
    </location>
</feature>
<dbReference type="SUPFAM" id="SSF53098">
    <property type="entry name" value="Ribonuclease H-like"/>
    <property type="match status" value="1"/>
</dbReference>
<keyword evidence="2" id="KW-0815">Transposition</keyword>
<reference evidence="6" key="2">
    <citation type="journal article" date="2014" name="ISME J.">
        <title>Microbial stratification in low pH oxic and suboxic macroscopic growths along an acid mine drainage.</title>
        <authorList>
            <person name="Mendez-Garcia C."/>
            <person name="Mesa V."/>
            <person name="Sprenger R.R."/>
            <person name="Richter M."/>
            <person name="Diez M.S."/>
            <person name="Solano J."/>
            <person name="Bargiela R."/>
            <person name="Golyshina O.V."/>
            <person name="Manteca A."/>
            <person name="Ramos J.L."/>
            <person name="Gallego J.R."/>
            <person name="Llorente I."/>
            <person name="Martins Dos Santos V.A."/>
            <person name="Jensen O.N."/>
            <person name="Pelaez A.I."/>
            <person name="Sanchez J."/>
            <person name="Ferrer M."/>
        </authorList>
    </citation>
    <scope>NUCLEOTIDE SEQUENCE</scope>
</reference>
<organism evidence="6">
    <name type="scientific">mine drainage metagenome</name>
    <dbReference type="NCBI Taxonomy" id="410659"/>
    <lineage>
        <taxon>unclassified sequences</taxon>
        <taxon>metagenomes</taxon>
        <taxon>ecological metagenomes</taxon>
    </lineage>
</organism>
<dbReference type="PANTHER" id="PTHR33258">
    <property type="entry name" value="TRANSPOSASE INSL FOR INSERTION SEQUENCE ELEMENT IS186A-RELATED"/>
    <property type="match status" value="1"/>
</dbReference>
<keyword evidence="3" id="KW-0238">DNA-binding</keyword>
<proteinExistence type="inferred from homology"/>